<proteinExistence type="predicted"/>
<dbReference type="AlphaFoldDB" id="A0A162D7R0"/>
<dbReference type="OrthoDB" id="6359816at2759"/>
<comment type="caution">
    <text evidence="2">The sequence shown here is derived from an EMBL/GenBank/DDBJ whole genome shotgun (WGS) entry which is preliminary data.</text>
</comment>
<dbReference type="PANTHER" id="PTHR24413">
    <property type="entry name" value="SPECKLE-TYPE POZ PROTEIN"/>
    <property type="match status" value="1"/>
</dbReference>
<evidence type="ECO:0000259" key="1">
    <source>
        <dbReference type="PROSITE" id="PS50097"/>
    </source>
</evidence>
<dbReference type="Proteomes" id="UP000076858">
    <property type="component" value="Unassembled WGS sequence"/>
</dbReference>
<dbReference type="InterPro" id="IPR011333">
    <property type="entry name" value="SKP1/BTB/POZ_sf"/>
</dbReference>
<dbReference type="Gene3D" id="3.30.710.10">
    <property type="entry name" value="Potassium Channel Kv1.1, Chain A"/>
    <property type="match status" value="2"/>
</dbReference>
<dbReference type="InterPro" id="IPR000210">
    <property type="entry name" value="BTB/POZ_dom"/>
</dbReference>
<dbReference type="STRING" id="35525.A0A162D7R0"/>
<gene>
    <name evidence="2" type="ORF">APZ42_028096</name>
</gene>
<dbReference type="SMART" id="SM00225">
    <property type="entry name" value="BTB"/>
    <property type="match status" value="2"/>
</dbReference>
<feature type="domain" description="BTB" evidence="1">
    <location>
        <begin position="439"/>
        <end position="507"/>
    </location>
</feature>
<accession>A0A162D7R0</accession>
<name>A0A162D7R0_9CRUS</name>
<organism evidence="2 3">
    <name type="scientific">Daphnia magna</name>
    <dbReference type="NCBI Taxonomy" id="35525"/>
    <lineage>
        <taxon>Eukaryota</taxon>
        <taxon>Metazoa</taxon>
        <taxon>Ecdysozoa</taxon>
        <taxon>Arthropoda</taxon>
        <taxon>Crustacea</taxon>
        <taxon>Branchiopoda</taxon>
        <taxon>Diplostraca</taxon>
        <taxon>Cladocera</taxon>
        <taxon>Anomopoda</taxon>
        <taxon>Daphniidae</taxon>
        <taxon>Daphnia</taxon>
    </lineage>
</organism>
<dbReference type="PROSITE" id="PS50097">
    <property type="entry name" value="BTB"/>
    <property type="match status" value="2"/>
</dbReference>
<sequence length="550" mass="63138">MPANIMGNSVMMVSYEWVLENIEKDPDTITSQMILFRGEKIFRVCIKNQNKNQPIVLLLVVNLNTLGLKVKEVRYGKQDSETRQKMREKEVWNKVKNGKSLQFFTADLTEMVVGKCTFVFSIWVEGSVSSCSYQLSDRLVKHQLWNASLKSQYWANVEIVCQDKTFAAHKAILAARSQVLAEEFASQQPERDGPHQIHIEDVDPAIVEEFLYFLYTGESKTPFLAKEQLLKLAERYQLTTLVNLCRSALRKIDAQQIMSCIASLNPEATALHSECSKSSPCVLAWPDKETEIFYDPNASTFQCCWEFGINSTALSPNVVIEYQYSKLFSPYLTGKMLYTNSIEKPWIHLICMDHGNLGFEVNEVLYSTDFRKWIKMKPKKEDKVELFLFMAQTVDSFYERQNISFCIKLRNTIENYHYEIMDTLWITELWQAAVERHFTDVDVFIGNDKVMEAHKVVLATRSPVMNTLLSKTSGTEKPNVTFDSSIDPTVLEHFLRFIYTGCLGISATNEQLLKLSKMYQVETLSKVGELAVRQSPADVDHVTDFLVANF</sequence>
<dbReference type="CDD" id="cd18186">
    <property type="entry name" value="BTB_POZ_ZBTB_KLHL-like"/>
    <property type="match status" value="2"/>
</dbReference>
<reference evidence="2 3" key="1">
    <citation type="submission" date="2016-03" db="EMBL/GenBank/DDBJ databases">
        <title>EvidentialGene: Evidence-directed Construction of Genes on Genomes.</title>
        <authorList>
            <person name="Gilbert D.G."/>
            <person name="Choi J.-H."/>
            <person name="Mockaitis K."/>
            <person name="Colbourne J."/>
            <person name="Pfrender M."/>
        </authorList>
    </citation>
    <scope>NUCLEOTIDE SEQUENCE [LARGE SCALE GENOMIC DNA]</scope>
    <source>
        <strain evidence="2 3">Xinb3</strain>
        <tissue evidence="2">Complete organism</tissue>
    </source>
</reference>
<keyword evidence="3" id="KW-1185">Reference proteome</keyword>
<feature type="domain" description="BTB" evidence="1">
    <location>
        <begin position="155"/>
        <end position="223"/>
    </location>
</feature>
<dbReference type="Pfam" id="PF00651">
    <property type="entry name" value="BTB"/>
    <property type="match status" value="2"/>
</dbReference>
<dbReference type="SUPFAM" id="SSF54695">
    <property type="entry name" value="POZ domain"/>
    <property type="match status" value="2"/>
</dbReference>
<evidence type="ECO:0000313" key="2">
    <source>
        <dbReference type="EMBL" id="KZS08054.1"/>
    </source>
</evidence>
<dbReference type="EMBL" id="LRGB01002371">
    <property type="protein sequence ID" value="KZS08054.1"/>
    <property type="molecule type" value="Genomic_DNA"/>
</dbReference>
<protein>
    <recommendedName>
        <fullName evidence="1">BTB domain-containing protein</fullName>
    </recommendedName>
</protein>
<evidence type="ECO:0000313" key="3">
    <source>
        <dbReference type="Proteomes" id="UP000076858"/>
    </source>
</evidence>